<name>M3C9I2_SPHMS</name>
<dbReference type="RefSeq" id="XP_016756596.1">
    <property type="nucleotide sequence ID" value="XM_016902787.1"/>
</dbReference>
<reference evidence="1 2" key="1">
    <citation type="journal article" date="2012" name="PLoS Pathog.">
        <title>Diverse lifestyles and strategies of plant pathogenesis encoded in the genomes of eighteen Dothideomycetes fungi.</title>
        <authorList>
            <person name="Ohm R.A."/>
            <person name="Feau N."/>
            <person name="Henrissat B."/>
            <person name="Schoch C.L."/>
            <person name="Horwitz B.A."/>
            <person name="Barry K.W."/>
            <person name="Condon B.J."/>
            <person name="Copeland A.C."/>
            <person name="Dhillon B."/>
            <person name="Glaser F."/>
            <person name="Hesse C.N."/>
            <person name="Kosti I."/>
            <person name="LaButti K."/>
            <person name="Lindquist E.A."/>
            <person name="Lucas S."/>
            <person name="Salamov A.A."/>
            <person name="Bradshaw R.E."/>
            <person name="Ciuffetti L."/>
            <person name="Hamelin R.C."/>
            <person name="Kema G.H.J."/>
            <person name="Lawrence C."/>
            <person name="Scott J.A."/>
            <person name="Spatafora J.W."/>
            <person name="Turgeon B.G."/>
            <person name="de Wit P.J.G.M."/>
            <person name="Zhong S."/>
            <person name="Goodwin S.B."/>
            <person name="Grigoriev I.V."/>
        </authorList>
    </citation>
    <scope>NUCLEOTIDE SEQUENCE [LARGE SCALE GENOMIC DNA]</scope>
    <source>
        <strain evidence="1 2">SO2202</strain>
    </source>
</reference>
<evidence type="ECO:0000313" key="1">
    <source>
        <dbReference type="EMBL" id="EMF08475.1"/>
    </source>
</evidence>
<dbReference type="OrthoDB" id="3537171at2759"/>
<evidence type="ECO:0000313" key="2">
    <source>
        <dbReference type="Proteomes" id="UP000016931"/>
    </source>
</evidence>
<dbReference type="EMBL" id="KB456271">
    <property type="protein sequence ID" value="EMF08475.1"/>
    <property type="molecule type" value="Genomic_DNA"/>
</dbReference>
<proteinExistence type="predicted"/>
<sequence>MHCTYRHPDRLYTSEVFQGAVLRFPDDSLVHRFINERVHYRNEADDQKPYRILDPYWDRRKALPSTGPYDHPIVVLSRPREDPDHIVFAVMTTTLRKADRPRGIFTRERDYVAVYPSSPITKYFPGSHGLSGAVLEFCGRRNTRKSDVCINPIFCTKWRNCTRWKDDSGTVGGWALNPESVTAVLDHAKARLRYSPDVNQFRPHYGIKSAAASQLQRKNIAIRPKVLRT</sequence>
<dbReference type="HOGENOM" id="CLU_1210447_0_0_1"/>
<keyword evidence="2" id="KW-1185">Reference proteome</keyword>
<dbReference type="AlphaFoldDB" id="M3C9I2"/>
<organism evidence="1 2">
    <name type="scientific">Sphaerulina musiva (strain SO2202)</name>
    <name type="common">Poplar stem canker fungus</name>
    <name type="synonym">Septoria musiva</name>
    <dbReference type="NCBI Taxonomy" id="692275"/>
    <lineage>
        <taxon>Eukaryota</taxon>
        <taxon>Fungi</taxon>
        <taxon>Dikarya</taxon>
        <taxon>Ascomycota</taxon>
        <taxon>Pezizomycotina</taxon>
        <taxon>Dothideomycetes</taxon>
        <taxon>Dothideomycetidae</taxon>
        <taxon>Mycosphaerellales</taxon>
        <taxon>Mycosphaerellaceae</taxon>
        <taxon>Sphaerulina</taxon>
    </lineage>
</organism>
<dbReference type="GeneID" id="27899924"/>
<protein>
    <submittedName>
        <fullName evidence="1">Uncharacterized protein</fullName>
    </submittedName>
</protein>
<dbReference type="Proteomes" id="UP000016931">
    <property type="component" value="Unassembled WGS sequence"/>
</dbReference>
<gene>
    <name evidence="1" type="ORF">SEPMUDRAFT_136628</name>
</gene>
<accession>M3C9I2</accession>